<feature type="transmembrane region" description="Helical" evidence="2">
    <location>
        <begin position="47"/>
        <end position="66"/>
    </location>
</feature>
<reference evidence="3" key="1">
    <citation type="journal article" date="2021" name="Proc. Natl. Acad. Sci. U.S.A.">
        <title>A Catalog of Tens of Thousands of Viruses from Human Metagenomes Reveals Hidden Associations with Chronic Diseases.</title>
        <authorList>
            <person name="Tisza M.J."/>
            <person name="Buck C.B."/>
        </authorList>
    </citation>
    <scope>NUCLEOTIDE SEQUENCE</scope>
    <source>
        <strain evidence="3">CtJfE44</strain>
    </source>
</reference>
<evidence type="ECO:0000256" key="1">
    <source>
        <dbReference type="SAM" id="MobiDB-lite"/>
    </source>
</evidence>
<feature type="compositionally biased region" description="Basic and acidic residues" evidence="1">
    <location>
        <begin position="401"/>
        <end position="415"/>
    </location>
</feature>
<organism evidence="3">
    <name type="scientific">Inoviridae sp. ctJfE44</name>
    <dbReference type="NCBI Taxonomy" id="2825779"/>
    <lineage>
        <taxon>Viruses</taxon>
        <taxon>Monodnaviria</taxon>
        <taxon>Loebvirae</taxon>
        <taxon>Hofneiviricota</taxon>
        <taxon>Faserviricetes</taxon>
        <taxon>Tubulavirales</taxon>
        <taxon>Inoviridae</taxon>
    </lineage>
</organism>
<evidence type="ECO:0000313" key="3">
    <source>
        <dbReference type="EMBL" id="DAF91743.1"/>
    </source>
</evidence>
<dbReference type="EMBL" id="BK016060">
    <property type="protein sequence ID" value="DAF91743.1"/>
    <property type="molecule type" value="Genomic_DNA"/>
</dbReference>
<evidence type="ECO:0000256" key="2">
    <source>
        <dbReference type="SAM" id="Phobius"/>
    </source>
</evidence>
<sequence>MNSVLKYLKKHKIGKRLLSLLLCLLTVVCFGGILEPLQAHAVTGVEEIIMFVIGIMVACGVTFTSAEAAQSTARRYYNSVDSDTKSIIDKAKEQYDAKKEYYTVTTNGLIMCLASEWQKIFDSIASFIFNQSVIADSSYVDFSVPQATFKNYDSFVSLLQQNGSLDFDYQVTRDSYTAFTIGSTMIEFVGQDRTGNFPDEVISAFSSDTHNVIMKVSILGTQYSFYSLISSNSHMLDYITYYNYQYQFTLKDGVINLGNRYNSNSGYSYRSLFCALDYSRPGTLIYYGSELLNVTSIEGHRYTITGSFGNIVCDDGTIFGSDYLMPCDSDKVTDEYLTKAFTCDPSISIGNDYIGTDTTWTDSVADAGSGSIAFPLDVDDLIDLSPSDVRDKTLTDTGDITTDKTDTKDDTKDDTSDNPNTKPKKPSIPSMSLPEILFKEKFPFCLPWDIYNLFVGLQAEAEAPRFVMPFKFERLGIDEEIVIDFSDYEEQIKIIRFFTGAMFVLALVMISRKIIGAQ</sequence>
<name>A0A8S5UB72_9VIRU</name>
<protein>
    <submittedName>
        <fullName evidence="3">Uncharacterized protein</fullName>
    </submittedName>
</protein>
<accession>A0A8S5UB72</accession>
<feature type="region of interest" description="Disordered" evidence="1">
    <location>
        <begin position="393"/>
        <end position="428"/>
    </location>
</feature>
<feature type="transmembrane region" description="Helical" evidence="2">
    <location>
        <begin position="494"/>
        <end position="515"/>
    </location>
</feature>
<keyword evidence="2" id="KW-0812">Transmembrane</keyword>
<proteinExistence type="predicted"/>
<keyword evidence="2" id="KW-1133">Transmembrane helix</keyword>
<keyword evidence="2" id="KW-0472">Membrane</keyword>